<dbReference type="eggNOG" id="COG2849">
    <property type="taxonomic scope" value="Bacteria"/>
</dbReference>
<sequence>MAFLNFRKLSLWLFILMGIAAPSFAQNDGPSDSFATDSIPDILVAADSIPNKAKKKKRKKNVFYGIKTRKGFTKMGRGKQVTIETFHLLKTYKEPNPYVGEYYVFDARKRKVLKVTSINQKELLNYRILHGPYKKTVGGEVVESGVFYVGTKHARWERYGKNNILIDKVKFYKGWPKESEITYFDNERTKVKEVKPLVNKQLNGTYCLFNEKGWTLIQGKYIDGIKVGIWVEYFTEKNKRRKETQYPASPYKDEQFEPYVLTEWDNEGNLIVQNGKAVPVTKTGGKDPSGKKQAQRPPNSNRNRKQ</sequence>
<feature type="signal peptide" evidence="2">
    <location>
        <begin position="1"/>
        <end position="25"/>
    </location>
</feature>
<feature type="region of interest" description="Disordered" evidence="1">
    <location>
        <begin position="272"/>
        <end position="306"/>
    </location>
</feature>
<reference evidence="3 4" key="1">
    <citation type="submission" date="2014-09" db="EMBL/GenBank/DDBJ databases">
        <title>Sporocytophaga myxococcoides PG-01 genome sequencing.</title>
        <authorList>
            <person name="Liu L."/>
            <person name="Gao P.J."/>
            <person name="Chen G.J."/>
            <person name="Wang L.S."/>
        </authorList>
    </citation>
    <scope>NUCLEOTIDE SEQUENCE [LARGE SCALE GENOMIC DNA]</scope>
    <source>
        <strain evidence="3 4">PG-01</strain>
    </source>
</reference>
<accession>A0A098LML8</accession>
<keyword evidence="4" id="KW-1185">Reference proteome</keyword>
<evidence type="ECO:0000313" key="3">
    <source>
        <dbReference type="EMBL" id="GAL87303.1"/>
    </source>
</evidence>
<name>A0A098LML8_9BACT</name>
<organism evidence="3 4">
    <name type="scientific">Sporocytophaga myxococcoides</name>
    <dbReference type="NCBI Taxonomy" id="153721"/>
    <lineage>
        <taxon>Bacteria</taxon>
        <taxon>Pseudomonadati</taxon>
        <taxon>Bacteroidota</taxon>
        <taxon>Cytophagia</taxon>
        <taxon>Cytophagales</taxon>
        <taxon>Cytophagaceae</taxon>
        <taxon>Sporocytophaga</taxon>
    </lineage>
</organism>
<dbReference type="EMBL" id="BBLT01000012">
    <property type="protein sequence ID" value="GAL87303.1"/>
    <property type="molecule type" value="Genomic_DNA"/>
</dbReference>
<dbReference type="AlphaFoldDB" id="A0A098LML8"/>
<feature type="compositionally biased region" description="Polar residues" evidence="1">
    <location>
        <begin position="296"/>
        <end position="306"/>
    </location>
</feature>
<proteinExistence type="predicted"/>
<keyword evidence="2" id="KW-0732">Signal</keyword>
<feature type="chain" id="PRO_5001944754" evidence="2">
    <location>
        <begin position="26"/>
        <end position="306"/>
    </location>
</feature>
<gene>
    <name evidence="3" type="ORF">MYP_4533</name>
</gene>
<dbReference type="SUPFAM" id="SSF82185">
    <property type="entry name" value="Histone H3 K4-specific methyltransferase SET7/9 N-terminal domain"/>
    <property type="match status" value="1"/>
</dbReference>
<evidence type="ECO:0000256" key="2">
    <source>
        <dbReference type="SAM" id="SignalP"/>
    </source>
</evidence>
<dbReference type="STRING" id="153721.MYP_4533"/>
<protein>
    <submittedName>
        <fullName evidence="3">Uncharacterized protein</fullName>
    </submittedName>
</protein>
<dbReference type="Proteomes" id="UP000030185">
    <property type="component" value="Unassembled WGS sequence"/>
</dbReference>
<dbReference type="OrthoDB" id="978586at2"/>
<evidence type="ECO:0000313" key="4">
    <source>
        <dbReference type="Proteomes" id="UP000030185"/>
    </source>
</evidence>
<dbReference type="RefSeq" id="WP_156140790.1">
    <property type="nucleotide sequence ID" value="NZ_BBLT01000012.1"/>
</dbReference>
<comment type="caution">
    <text evidence="3">The sequence shown here is derived from an EMBL/GenBank/DDBJ whole genome shotgun (WGS) entry which is preliminary data.</text>
</comment>
<evidence type="ECO:0000256" key="1">
    <source>
        <dbReference type="SAM" id="MobiDB-lite"/>
    </source>
</evidence>